<dbReference type="InterPro" id="IPR038732">
    <property type="entry name" value="HpyO/CreE_NAD-binding"/>
</dbReference>
<dbReference type="PANTHER" id="PTHR40254:SF1">
    <property type="entry name" value="BLR0577 PROTEIN"/>
    <property type="match status" value="1"/>
</dbReference>
<accession>A0A7W9E898</accession>
<feature type="domain" description="FAD-dependent urate hydroxylase HpyO/Asp monooxygenase CreE-like FAD/NAD(P)-binding" evidence="1">
    <location>
        <begin position="9"/>
        <end position="148"/>
    </location>
</feature>
<proteinExistence type="predicted"/>
<dbReference type="OrthoDB" id="101972at2"/>
<sequence>MTSSSDQIVIVGGGFSGAMAAARLAERGVTSALIDAGGDFGLGVAYSTPFDGHLLNVRSNRMSAIEGRPDDFVDWLGRNHPDHADPEGFAPRRLYGLYVQDRLRAVEASHPGWITRVQGRAGAIEGTTVVLDDGRRVSGRAIMLATGNPAPRTASADSRRIIADPWAPGALDGIRGDDRVAIIGTGLTMVDMAVWLQARGWRGPLFALSRRGLGPRAHHDHPEAPLPVSPQLADGPASARLSAARRLAKQGQWRALMEGLRPVTSDLWRAADAATRARLVRHLRPFWDVHRHRIAPAIAAEMQALIDAGRLTVVAGRVTTVAASGDTVTLRYRPKGTMDTQTTGADWLIDCTGPGHDPARDPLTGSLISTDRARLDPLRLGLELDDSGRVLTADGTPDPTLMVLGPPARATFWETVAVPDIRQRIEVLTGALTDQGVSA</sequence>
<dbReference type="PANTHER" id="PTHR40254">
    <property type="entry name" value="BLR0577 PROTEIN"/>
    <property type="match status" value="1"/>
</dbReference>
<gene>
    <name evidence="2" type="ORF">FHS65_001250</name>
</gene>
<dbReference type="RefSeq" id="WP_123285872.1">
    <property type="nucleotide sequence ID" value="NZ_JACIJB010000003.1"/>
</dbReference>
<dbReference type="PRINTS" id="PR00411">
    <property type="entry name" value="PNDRDTASEI"/>
</dbReference>
<evidence type="ECO:0000313" key="3">
    <source>
        <dbReference type="Proteomes" id="UP000548978"/>
    </source>
</evidence>
<reference evidence="2 3" key="1">
    <citation type="submission" date="2020-08" db="EMBL/GenBank/DDBJ databases">
        <title>Genomic Encyclopedia of Type Strains, Phase IV (KMG-IV): sequencing the most valuable type-strain genomes for metagenomic binning, comparative biology and taxonomic classification.</title>
        <authorList>
            <person name="Goeker M."/>
        </authorList>
    </citation>
    <scope>NUCLEOTIDE SEQUENCE [LARGE SCALE GENOMIC DNA]</scope>
    <source>
        <strain evidence="2 3">DSM 24448</strain>
    </source>
</reference>
<dbReference type="EMBL" id="JACIJB010000003">
    <property type="protein sequence ID" value="MBB5660505.1"/>
    <property type="molecule type" value="Genomic_DNA"/>
</dbReference>
<evidence type="ECO:0000259" key="1">
    <source>
        <dbReference type="Pfam" id="PF13454"/>
    </source>
</evidence>
<evidence type="ECO:0000313" key="2">
    <source>
        <dbReference type="EMBL" id="MBB5660505.1"/>
    </source>
</evidence>
<dbReference type="Gene3D" id="3.50.50.60">
    <property type="entry name" value="FAD/NAD(P)-binding domain"/>
    <property type="match status" value="2"/>
</dbReference>
<protein>
    <submittedName>
        <fullName evidence="2">Putative NAD(P)/FAD-binding protein YdhS</fullName>
    </submittedName>
</protein>
<dbReference type="Proteomes" id="UP000548978">
    <property type="component" value="Unassembled WGS sequence"/>
</dbReference>
<comment type="caution">
    <text evidence="2">The sequence shown here is derived from an EMBL/GenBank/DDBJ whole genome shotgun (WGS) entry which is preliminary data.</text>
</comment>
<dbReference type="AlphaFoldDB" id="A0A7W9E898"/>
<name>A0A7W9E898_9CAUL</name>
<dbReference type="InterPro" id="IPR036188">
    <property type="entry name" value="FAD/NAD-bd_sf"/>
</dbReference>
<organism evidence="2 3">
    <name type="scientific">Brevundimonas halotolerans</name>
    <dbReference type="NCBI Taxonomy" id="69670"/>
    <lineage>
        <taxon>Bacteria</taxon>
        <taxon>Pseudomonadati</taxon>
        <taxon>Pseudomonadota</taxon>
        <taxon>Alphaproteobacteria</taxon>
        <taxon>Caulobacterales</taxon>
        <taxon>Caulobacteraceae</taxon>
        <taxon>Brevundimonas</taxon>
    </lineage>
</organism>
<dbReference type="InterPro" id="IPR052189">
    <property type="entry name" value="L-asp_N-monooxygenase_NS-form"/>
</dbReference>
<dbReference type="Pfam" id="PF13454">
    <property type="entry name" value="NAD_binding_9"/>
    <property type="match status" value="1"/>
</dbReference>
<dbReference type="SUPFAM" id="SSF51905">
    <property type="entry name" value="FAD/NAD(P)-binding domain"/>
    <property type="match status" value="1"/>
</dbReference>
<keyword evidence="3" id="KW-1185">Reference proteome</keyword>
<dbReference type="PRINTS" id="PR00368">
    <property type="entry name" value="FADPNR"/>
</dbReference>